<keyword evidence="2" id="KW-1185">Reference proteome</keyword>
<organism evidence="1 2">
    <name type="scientific">Thermovenabulum gondwanense</name>
    <dbReference type="NCBI Taxonomy" id="520767"/>
    <lineage>
        <taxon>Bacteria</taxon>
        <taxon>Bacillati</taxon>
        <taxon>Bacillota</taxon>
        <taxon>Clostridia</taxon>
        <taxon>Thermosediminibacterales</taxon>
        <taxon>Thermosediminibacteraceae</taxon>
        <taxon>Thermovenabulum</taxon>
    </lineage>
</organism>
<name>A0A161Q9J5_9FIRM</name>
<dbReference type="EMBL" id="LOHZ01000043">
    <property type="protein sequence ID" value="KYO64300.1"/>
    <property type="molecule type" value="Genomic_DNA"/>
</dbReference>
<comment type="caution">
    <text evidence="1">The sequence shown here is derived from an EMBL/GenBank/DDBJ whole genome shotgun (WGS) entry which is preliminary data.</text>
</comment>
<dbReference type="STRING" id="520767.ATZ99_20600"/>
<reference evidence="1 2" key="1">
    <citation type="submission" date="2015-12" db="EMBL/GenBank/DDBJ databases">
        <title>Draft genome of Thermovenabulum gondwanense isolated from a red thermophilic microbial mat colonisisng an outflow channel of a bore well.</title>
        <authorList>
            <person name="Patel B.K."/>
        </authorList>
    </citation>
    <scope>NUCLEOTIDE SEQUENCE [LARGE SCALE GENOMIC DNA]</scope>
    <source>
        <strain evidence="1 2">R270</strain>
    </source>
</reference>
<gene>
    <name evidence="1" type="ORF">ATZ99_20600</name>
</gene>
<dbReference type="AlphaFoldDB" id="A0A161Q9J5"/>
<dbReference type="InterPro" id="IPR015001">
    <property type="entry name" value="DUF1850"/>
</dbReference>
<evidence type="ECO:0000313" key="1">
    <source>
        <dbReference type="EMBL" id="KYO64300.1"/>
    </source>
</evidence>
<sequence>MHKMKKKAWVLIFSLVLLIMFFISNRLYLIIISSNEKTIRIPYFSDTFSIIFIHSSEKQPWENIFGINEDKLVLKTMKVASIGPGVPSNIEDGWKVKIKDGFIVYDKIDKEFEFLDIKLSKISPHYLRMGGKKINLVSIFGDNTGIRIRAKKLFN</sequence>
<dbReference type="Proteomes" id="UP000075737">
    <property type="component" value="Unassembled WGS sequence"/>
</dbReference>
<proteinExistence type="predicted"/>
<evidence type="ECO:0008006" key="3">
    <source>
        <dbReference type="Google" id="ProtNLM"/>
    </source>
</evidence>
<evidence type="ECO:0000313" key="2">
    <source>
        <dbReference type="Proteomes" id="UP000075737"/>
    </source>
</evidence>
<accession>A0A161Q9J5</accession>
<dbReference type="Pfam" id="PF08905">
    <property type="entry name" value="DUF1850"/>
    <property type="match status" value="1"/>
</dbReference>
<dbReference type="OrthoDB" id="4304at2"/>
<protein>
    <recommendedName>
        <fullName evidence="3">DUF1850 domain-containing protein</fullName>
    </recommendedName>
</protein>